<evidence type="ECO:0000256" key="3">
    <source>
        <dbReference type="SAM" id="Phobius"/>
    </source>
</evidence>
<dbReference type="PANTHER" id="PTHR23282:SF142">
    <property type="entry name" value="MAM DOMAIN-CONTAINING PROTEIN"/>
    <property type="match status" value="1"/>
</dbReference>
<evidence type="ECO:0000259" key="6">
    <source>
        <dbReference type="PROSITE" id="PS50958"/>
    </source>
</evidence>
<dbReference type="SUPFAM" id="SSF90188">
    <property type="entry name" value="Somatomedin B domain"/>
    <property type="match status" value="1"/>
</dbReference>
<keyword evidence="3" id="KW-0472">Membrane</keyword>
<keyword evidence="1" id="KW-1015">Disulfide bond</keyword>
<proteinExistence type="predicted"/>
<dbReference type="InterPro" id="IPR051560">
    <property type="entry name" value="MAM_domain-containing"/>
</dbReference>
<dbReference type="SUPFAM" id="SSF57535">
    <property type="entry name" value="Complement control module/SCR domain"/>
    <property type="match status" value="2"/>
</dbReference>
<dbReference type="CDD" id="cd06263">
    <property type="entry name" value="MAM"/>
    <property type="match status" value="1"/>
</dbReference>
<dbReference type="InterPro" id="IPR000436">
    <property type="entry name" value="Sushi_SCR_CCP_dom"/>
</dbReference>
<sequence length="496" mass="55083">MLINYSPFLTYIEEFDRLRYHACSSPWSPPFRGALRNIPTCETPYIRHGSIVRRQRGRTVEYVCDPTFTLAGNRFAVCSGGRWDVPVPFCIKPGCKMPKGPTNGAIVAGDTTASALLFCLPNYEVAGAREAFCDGEEWDRPLGTCRETRVGPQVACDFESATICGWTNDDSHDINWVRSSGVQWAPHRPPRAGPRHDHTIGKPLEGHFMMVDSLRHVRHGQARLLSPIYNATYSRGCFRFHFNMYGASVGSLVLYQKPLSVPIEEVRLSRDSLRLFSASGNQGNAWHVHEVQLEAVQEPFQLFFEAQMSSSSTDIALDDVELDLGCGAPTENPETTTEESGGVYQMDSCRDRCSENTTVATNGSFVKEQEDDGLSFRCDCHGECLELRTCCPDYLEICIGNPEGVSAIPEIRESSHVAFLAIGGAATSGALCLGLLVWILCRRSAKKSVNYADVMYDRKKRARKIEKGQEADDSDIKCLTADEELDFTLMTPQQGD</sequence>
<dbReference type="PROSITE" id="PS50923">
    <property type="entry name" value="SUSHI"/>
    <property type="match status" value="1"/>
</dbReference>
<evidence type="ECO:0000256" key="2">
    <source>
        <dbReference type="PROSITE-ProRule" id="PRU00302"/>
    </source>
</evidence>
<dbReference type="Pfam" id="PF01033">
    <property type="entry name" value="Somatomedin_B"/>
    <property type="match status" value="1"/>
</dbReference>
<dbReference type="VEuPathDB" id="VectorBase:LLONM1_010584"/>
<dbReference type="InterPro" id="IPR013320">
    <property type="entry name" value="ConA-like_dom_sf"/>
</dbReference>
<dbReference type="PROSITE" id="PS00524">
    <property type="entry name" value="SMB_1"/>
    <property type="match status" value="1"/>
</dbReference>
<keyword evidence="8" id="KW-1185">Reference proteome</keyword>
<evidence type="ECO:0000313" key="8">
    <source>
        <dbReference type="Proteomes" id="UP000092461"/>
    </source>
</evidence>
<dbReference type="SMART" id="SM00201">
    <property type="entry name" value="SO"/>
    <property type="match status" value="1"/>
</dbReference>
<dbReference type="GO" id="GO:0016020">
    <property type="term" value="C:membrane"/>
    <property type="evidence" value="ECO:0007669"/>
    <property type="project" value="InterPro"/>
</dbReference>
<evidence type="ECO:0000259" key="4">
    <source>
        <dbReference type="PROSITE" id="PS50060"/>
    </source>
</evidence>
<dbReference type="Pfam" id="PF00629">
    <property type="entry name" value="MAM"/>
    <property type="match status" value="1"/>
</dbReference>
<dbReference type="EnsemblMetazoa" id="LLOJ009957-RA">
    <property type="protein sequence ID" value="LLOJ009957-PA"/>
    <property type="gene ID" value="LLOJ009957"/>
</dbReference>
<evidence type="ECO:0000313" key="7">
    <source>
        <dbReference type="EnsemblMetazoa" id="LLOJ009957-PA"/>
    </source>
</evidence>
<dbReference type="InterPro" id="IPR036024">
    <property type="entry name" value="Somatomedin_B-like_dom_sf"/>
</dbReference>
<feature type="domain" description="SMB" evidence="6">
    <location>
        <begin position="345"/>
        <end position="403"/>
    </location>
</feature>
<dbReference type="EMBL" id="AJWK01034925">
    <property type="status" value="NOT_ANNOTATED_CDS"/>
    <property type="molecule type" value="Genomic_DNA"/>
</dbReference>
<keyword evidence="2" id="KW-0768">Sushi</keyword>
<dbReference type="SMART" id="SM00137">
    <property type="entry name" value="MAM"/>
    <property type="match status" value="1"/>
</dbReference>
<keyword evidence="3" id="KW-1133">Transmembrane helix</keyword>
<dbReference type="InterPro" id="IPR000998">
    <property type="entry name" value="MAM_dom"/>
</dbReference>
<dbReference type="SUPFAM" id="SSF49899">
    <property type="entry name" value="Concanavalin A-like lectins/glucanases"/>
    <property type="match status" value="1"/>
</dbReference>
<keyword evidence="3" id="KW-0812">Transmembrane</keyword>
<dbReference type="SMART" id="SM00032">
    <property type="entry name" value="CCP"/>
    <property type="match status" value="2"/>
</dbReference>
<evidence type="ECO:0000259" key="5">
    <source>
        <dbReference type="PROSITE" id="PS50923"/>
    </source>
</evidence>
<dbReference type="Gene3D" id="2.10.70.10">
    <property type="entry name" value="Complement Module, domain 1"/>
    <property type="match status" value="1"/>
</dbReference>
<dbReference type="Proteomes" id="UP000092461">
    <property type="component" value="Unassembled WGS sequence"/>
</dbReference>
<dbReference type="Pfam" id="PF00084">
    <property type="entry name" value="Sushi"/>
    <property type="match status" value="1"/>
</dbReference>
<dbReference type="PANTHER" id="PTHR23282">
    <property type="entry name" value="APICAL ENDOSOMAL GLYCOPROTEIN PRECURSOR"/>
    <property type="match status" value="1"/>
</dbReference>
<dbReference type="AlphaFoldDB" id="A0A1B0GLG9"/>
<dbReference type="CDD" id="cd00033">
    <property type="entry name" value="CCP"/>
    <property type="match status" value="1"/>
</dbReference>
<dbReference type="PROSITE" id="PS50060">
    <property type="entry name" value="MAM_2"/>
    <property type="match status" value="1"/>
</dbReference>
<dbReference type="InterPro" id="IPR035976">
    <property type="entry name" value="Sushi/SCR/CCP_sf"/>
</dbReference>
<dbReference type="PROSITE" id="PS50958">
    <property type="entry name" value="SMB_2"/>
    <property type="match status" value="1"/>
</dbReference>
<protein>
    <submittedName>
        <fullName evidence="7">Uncharacterized protein</fullName>
    </submittedName>
</protein>
<name>A0A1B0GLG9_LUTLO</name>
<dbReference type="Gene3D" id="2.60.120.200">
    <property type="match status" value="1"/>
</dbReference>
<dbReference type="Gene3D" id="4.10.410.20">
    <property type="match status" value="1"/>
</dbReference>
<comment type="caution">
    <text evidence="2">Lacks conserved residue(s) required for the propagation of feature annotation.</text>
</comment>
<feature type="domain" description="MAM" evidence="4">
    <location>
        <begin position="154"/>
        <end position="328"/>
    </location>
</feature>
<organism evidence="7 8">
    <name type="scientific">Lutzomyia longipalpis</name>
    <name type="common">Sand fly</name>
    <dbReference type="NCBI Taxonomy" id="7200"/>
    <lineage>
        <taxon>Eukaryota</taxon>
        <taxon>Metazoa</taxon>
        <taxon>Ecdysozoa</taxon>
        <taxon>Arthropoda</taxon>
        <taxon>Hexapoda</taxon>
        <taxon>Insecta</taxon>
        <taxon>Pterygota</taxon>
        <taxon>Neoptera</taxon>
        <taxon>Endopterygota</taxon>
        <taxon>Diptera</taxon>
        <taxon>Nematocera</taxon>
        <taxon>Psychodoidea</taxon>
        <taxon>Psychodidae</taxon>
        <taxon>Lutzomyia</taxon>
        <taxon>Lutzomyia</taxon>
    </lineage>
</organism>
<feature type="transmembrane region" description="Helical" evidence="3">
    <location>
        <begin position="417"/>
        <end position="441"/>
    </location>
</feature>
<dbReference type="VEuPathDB" id="VectorBase:LLOJ009957"/>
<dbReference type="InterPro" id="IPR001212">
    <property type="entry name" value="Somatomedin_B_dom"/>
</dbReference>
<evidence type="ECO:0000256" key="1">
    <source>
        <dbReference type="ARBA" id="ARBA00023157"/>
    </source>
</evidence>
<accession>A0A1B0GLG9</accession>
<feature type="domain" description="Sushi" evidence="5">
    <location>
        <begin position="39"/>
        <end position="92"/>
    </location>
</feature>
<reference evidence="7" key="1">
    <citation type="submission" date="2020-05" db="UniProtKB">
        <authorList>
            <consortium name="EnsemblMetazoa"/>
        </authorList>
    </citation>
    <scope>IDENTIFICATION</scope>
    <source>
        <strain evidence="7">Jacobina</strain>
    </source>
</reference>